<feature type="non-terminal residue" evidence="2">
    <location>
        <position position="80"/>
    </location>
</feature>
<protein>
    <recommendedName>
        <fullName evidence="3">Secreted protein</fullName>
    </recommendedName>
</protein>
<feature type="signal peptide" evidence="1">
    <location>
        <begin position="1"/>
        <end position="31"/>
    </location>
</feature>
<dbReference type="AlphaFoldDB" id="A0A699XHQ1"/>
<feature type="chain" id="PRO_5025511936" description="Secreted protein" evidence="1">
    <location>
        <begin position="32"/>
        <end position="80"/>
    </location>
</feature>
<gene>
    <name evidence="2" type="ORF">Tci_931258</name>
</gene>
<evidence type="ECO:0000256" key="1">
    <source>
        <dbReference type="SAM" id="SignalP"/>
    </source>
</evidence>
<comment type="caution">
    <text evidence="2">The sequence shown here is derived from an EMBL/GenBank/DDBJ whole genome shotgun (WGS) entry which is preliminary data.</text>
</comment>
<evidence type="ECO:0000313" key="2">
    <source>
        <dbReference type="EMBL" id="GFD59289.1"/>
    </source>
</evidence>
<organism evidence="2">
    <name type="scientific">Tanacetum cinerariifolium</name>
    <name type="common">Dalmatian daisy</name>
    <name type="synonym">Chrysanthemum cinerariifolium</name>
    <dbReference type="NCBI Taxonomy" id="118510"/>
    <lineage>
        <taxon>Eukaryota</taxon>
        <taxon>Viridiplantae</taxon>
        <taxon>Streptophyta</taxon>
        <taxon>Embryophyta</taxon>
        <taxon>Tracheophyta</taxon>
        <taxon>Spermatophyta</taxon>
        <taxon>Magnoliopsida</taxon>
        <taxon>eudicotyledons</taxon>
        <taxon>Gunneridae</taxon>
        <taxon>Pentapetalae</taxon>
        <taxon>asterids</taxon>
        <taxon>campanulids</taxon>
        <taxon>Asterales</taxon>
        <taxon>Asteraceae</taxon>
        <taxon>Asteroideae</taxon>
        <taxon>Anthemideae</taxon>
        <taxon>Anthemidinae</taxon>
        <taxon>Tanacetum</taxon>
    </lineage>
</organism>
<dbReference type="EMBL" id="BKCJ011863148">
    <property type="protein sequence ID" value="GFD59289.1"/>
    <property type="molecule type" value="Genomic_DNA"/>
</dbReference>
<keyword evidence="1" id="KW-0732">Signal</keyword>
<evidence type="ECO:0008006" key="3">
    <source>
        <dbReference type="Google" id="ProtNLM"/>
    </source>
</evidence>
<proteinExistence type="predicted"/>
<name>A0A699XHQ1_TANCI</name>
<accession>A0A699XHQ1</accession>
<sequence>MWMILSLPLSMFLLSPLLLRLLLYLSAYVASTLPRNGLPLIVDMANAAMIKFDSDSDSDDDPLPYALYAGWEMVSSPLGS</sequence>
<reference evidence="2" key="1">
    <citation type="journal article" date="2019" name="Sci. Rep.">
        <title>Draft genome of Tanacetum cinerariifolium, the natural source of mosquito coil.</title>
        <authorList>
            <person name="Yamashiro T."/>
            <person name="Shiraishi A."/>
            <person name="Satake H."/>
            <person name="Nakayama K."/>
        </authorList>
    </citation>
    <scope>NUCLEOTIDE SEQUENCE</scope>
</reference>